<protein>
    <submittedName>
        <fullName evidence="1">Uncharacterized protein</fullName>
    </submittedName>
</protein>
<name>A0A8S2UMS7_9BILA</name>
<reference evidence="1" key="1">
    <citation type="submission" date="2021-02" db="EMBL/GenBank/DDBJ databases">
        <authorList>
            <person name="Nowell W R."/>
        </authorList>
    </citation>
    <scope>NUCLEOTIDE SEQUENCE</scope>
</reference>
<comment type="caution">
    <text evidence="1">The sequence shown here is derived from an EMBL/GenBank/DDBJ whole genome shotgun (WGS) entry which is preliminary data.</text>
</comment>
<dbReference type="Proteomes" id="UP000676336">
    <property type="component" value="Unassembled WGS sequence"/>
</dbReference>
<evidence type="ECO:0000313" key="1">
    <source>
        <dbReference type="EMBL" id="CAF4354055.1"/>
    </source>
</evidence>
<sequence length="78" mass="8674">MRLTEIIMLLINQQMYPNETNAPNEQKKPLKKIISEPAFAVARSPSTPSLPPIMNSDGQAVASKNAESGWVSWAWSYV</sequence>
<accession>A0A8S2UMS7</accession>
<dbReference type="AlphaFoldDB" id="A0A8S2UMS7"/>
<evidence type="ECO:0000313" key="2">
    <source>
        <dbReference type="Proteomes" id="UP000676336"/>
    </source>
</evidence>
<gene>
    <name evidence="1" type="ORF">SMN809_LOCUS28377</name>
</gene>
<feature type="non-terminal residue" evidence="1">
    <location>
        <position position="78"/>
    </location>
</feature>
<organism evidence="1 2">
    <name type="scientific">Rotaria magnacalcarata</name>
    <dbReference type="NCBI Taxonomy" id="392030"/>
    <lineage>
        <taxon>Eukaryota</taxon>
        <taxon>Metazoa</taxon>
        <taxon>Spiralia</taxon>
        <taxon>Gnathifera</taxon>
        <taxon>Rotifera</taxon>
        <taxon>Eurotatoria</taxon>
        <taxon>Bdelloidea</taxon>
        <taxon>Philodinida</taxon>
        <taxon>Philodinidae</taxon>
        <taxon>Rotaria</taxon>
    </lineage>
</organism>
<proteinExistence type="predicted"/>
<dbReference type="EMBL" id="CAJOBI010047325">
    <property type="protein sequence ID" value="CAF4354055.1"/>
    <property type="molecule type" value="Genomic_DNA"/>
</dbReference>